<accession>A0A1C6RD13</accession>
<protein>
    <submittedName>
        <fullName evidence="1">Uncharacterized protein</fullName>
    </submittedName>
</protein>
<dbReference type="AlphaFoldDB" id="A0A1C6RD13"/>
<proteinExistence type="predicted"/>
<keyword evidence="2" id="KW-1185">Reference proteome</keyword>
<evidence type="ECO:0000313" key="1">
    <source>
        <dbReference type="EMBL" id="SCL14929.1"/>
    </source>
</evidence>
<evidence type="ECO:0000313" key="2">
    <source>
        <dbReference type="Proteomes" id="UP000198906"/>
    </source>
</evidence>
<name>A0A1C6RD13_9ACTN</name>
<gene>
    <name evidence="1" type="ORF">GA0074694_0977</name>
</gene>
<organism evidence="1 2">
    <name type="scientific">Micromonospora inyonensis</name>
    <dbReference type="NCBI Taxonomy" id="47866"/>
    <lineage>
        <taxon>Bacteria</taxon>
        <taxon>Bacillati</taxon>
        <taxon>Actinomycetota</taxon>
        <taxon>Actinomycetes</taxon>
        <taxon>Micromonosporales</taxon>
        <taxon>Micromonosporaceae</taxon>
        <taxon>Micromonospora</taxon>
    </lineage>
</organism>
<sequence>MPSGGLRLYSGTGVAAAWLNQELRDYLFSSLLYYPSVVVHDPLAVRADRRRGDLLFPPPPRTKNGWEFSSSEVMQLALAGNDPRDYGEIRALLEAFLPVCADLAPLFRSGVIVPVAPWKIARQRQQAILAAVRHDVRDSYFVESARNPMDELPAVSDVFRASPIQLNSGLWRGADEIKAVAQDPSYFLNRTLAIADTLGARYVPTTLTDQRLFEAKLGQLPGRNFDMAINRALTSAPLPFFRNLDTSTLLNIRTNEESFEEWRSDLRNTIRTIEASVGEEKRFALEAREILSDVLIPRANELKRQTQLSSRMRGVSATEVAELSIGCAVAFGAAEATNVPLTPAIIASLGATSALKWLYKTVFGDSPTGSRAVLASLVNRPGVHRAND</sequence>
<dbReference type="Proteomes" id="UP000198906">
    <property type="component" value="Unassembled WGS sequence"/>
</dbReference>
<dbReference type="EMBL" id="FMHU01000001">
    <property type="protein sequence ID" value="SCL14929.1"/>
    <property type="molecule type" value="Genomic_DNA"/>
</dbReference>
<reference evidence="2" key="1">
    <citation type="submission" date="2016-06" db="EMBL/GenBank/DDBJ databases">
        <authorList>
            <person name="Varghese N."/>
        </authorList>
    </citation>
    <scope>NUCLEOTIDE SEQUENCE [LARGE SCALE GENOMIC DNA]</scope>
    <source>
        <strain evidence="2">DSM 46123</strain>
    </source>
</reference>